<feature type="region of interest" description="Disordered" evidence="1">
    <location>
        <begin position="1"/>
        <end position="86"/>
    </location>
</feature>
<feature type="compositionally biased region" description="Basic and acidic residues" evidence="1">
    <location>
        <begin position="193"/>
        <end position="203"/>
    </location>
</feature>
<feature type="compositionally biased region" description="Polar residues" evidence="1">
    <location>
        <begin position="61"/>
        <end position="73"/>
    </location>
</feature>
<feature type="compositionally biased region" description="Acidic residues" evidence="1">
    <location>
        <begin position="122"/>
        <end position="132"/>
    </location>
</feature>
<reference evidence="2" key="1">
    <citation type="journal article" date="2021" name="Open Biol.">
        <title>Shared evolutionary footprints suggest mitochondrial oxidative damage underlies multiple complex I losses in fungi.</title>
        <authorList>
            <person name="Schikora-Tamarit M.A."/>
            <person name="Marcet-Houben M."/>
            <person name="Nosek J."/>
            <person name="Gabaldon T."/>
        </authorList>
    </citation>
    <scope>NUCLEOTIDE SEQUENCE</scope>
    <source>
        <strain evidence="2">CBS2887</strain>
    </source>
</reference>
<organism evidence="2 3">
    <name type="scientific">Wickerhamomyces pijperi</name>
    <name type="common">Yeast</name>
    <name type="synonym">Pichia pijperi</name>
    <dbReference type="NCBI Taxonomy" id="599730"/>
    <lineage>
        <taxon>Eukaryota</taxon>
        <taxon>Fungi</taxon>
        <taxon>Dikarya</taxon>
        <taxon>Ascomycota</taxon>
        <taxon>Saccharomycotina</taxon>
        <taxon>Saccharomycetes</taxon>
        <taxon>Phaffomycetales</taxon>
        <taxon>Wickerhamomycetaceae</taxon>
        <taxon>Wickerhamomyces</taxon>
    </lineage>
</organism>
<evidence type="ECO:0000256" key="1">
    <source>
        <dbReference type="SAM" id="MobiDB-lite"/>
    </source>
</evidence>
<feature type="compositionally biased region" description="Polar residues" evidence="1">
    <location>
        <begin position="1"/>
        <end position="35"/>
    </location>
</feature>
<feature type="region of interest" description="Disordered" evidence="1">
    <location>
        <begin position="100"/>
        <end position="137"/>
    </location>
</feature>
<accession>A0A9P8TKS2</accession>
<feature type="compositionally biased region" description="Acidic residues" evidence="1">
    <location>
        <begin position="47"/>
        <end position="60"/>
    </location>
</feature>
<name>A0A9P8TKS2_WICPI</name>
<comment type="caution">
    <text evidence="2">The sequence shown here is derived from an EMBL/GenBank/DDBJ whole genome shotgun (WGS) entry which is preliminary data.</text>
</comment>
<protein>
    <submittedName>
        <fullName evidence="2">Uncharacterized protein</fullName>
    </submittedName>
</protein>
<feature type="region of interest" description="Disordered" evidence="1">
    <location>
        <begin position="183"/>
        <end position="203"/>
    </location>
</feature>
<dbReference type="Proteomes" id="UP000774326">
    <property type="component" value="Unassembled WGS sequence"/>
</dbReference>
<proteinExistence type="predicted"/>
<keyword evidence="3" id="KW-1185">Reference proteome</keyword>
<dbReference type="AlphaFoldDB" id="A0A9P8TKS2"/>
<evidence type="ECO:0000313" key="3">
    <source>
        <dbReference type="Proteomes" id="UP000774326"/>
    </source>
</evidence>
<dbReference type="EMBL" id="JAEUBG010004152">
    <property type="protein sequence ID" value="KAH3681936.1"/>
    <property type="molecule type" value="Genomic_DNA"/>
</dbReference>
<reference evidence="2" key="2">
    <citation type="submission" date="2021-01" db="EMBL/GenBank/DDBJ databases">
        <authorList>
            <person name="Schikora-Tamarit M.A."/>
        </authorList>
    </citation>
    <scope>NUCLEOTIDE SEQUENCE</scope>
    <source>
        <strain evidence="2">CBS2887</strain>
    </source>
</reference>
<gene>
    <name evidence="2" type="ORF">WICPIJ_007098</name>
</gene>
<sequence>MSTMPLTKPTTTDHSSTSGLSSFDKVSSQATNFATESDVDRSASVSADDEGGEEEEDDENNWSIIFTDDNFSGVSEDEEVRSNFSDGDIDVMNDIISETSSDLETTQAGINTENINHSHTEEEVEVENEETIESERHFDQDGVKHETLESAVRPELSNEDSISTLKPVDDSTLDVKEDCPQEHLGSITEVTDDSNKKPEPKLSVEETAKESIFYEEPFSKDDTPRFMKSILKLSSSFYDSVRSINPAYLILFVYVLFDFIANSDIISSGTEFTGYPSRIGVVKPTETAVFMVPEPEKQGSSDDEDTTWTLIGKLGNSIWHDIEHGIQVTEDTIVEYNGEYLEKIGVGFDKLKNQEWAKTIQKDLGLTYEYLAHLYQEEKKRIPVEKEFFGKLGSQIGEAVAEEYSSAQLFVMDTSGKIQAFYKRHIDTKPVLTTLHSAQVGLARTNDQIQNYLQKSSKHLKSGAFELYQSMESAMVPQSQKAQAVLSKWGNQASQSAFKLVQDGSKKFQDLILSSSSSSTSAESAPQCDQNEMKPVIFKTVEEFIEWLDISITRHANTPSQPIESETEHKYVIMWDDRKMDCCKKSDIYKGLKKALEDYYAYVFKGKIDRGLVGDLEIEKMEFLLSTF</sequence>
<evidence type="ECO:0000313" key="2">
    <source>
        <dbReference type="EMBL" id="KAH3681936.1"/>
    </source>
</evidence>
<feature type="compositionally biased region" description="Polar residues" evidence="1">
    <location>
        <begin position="100"/>
        <end position="115"/>
    </location>
</feature>